<proteinExistence type="predicted"/>
<comment type="caution">
    <text evidence="1">The sequence shown here is derived from an EMBL/GenBank/DDBJ whole genome shotgun (WGS) entry which is preliminary data.</text>
</comment>
<dbReference type="Proteomes" id="UP001152795">
    <property type="component" value="Unassembled WGS sequence"/>
</dbReference>
<sequence>FSSSWRRYNHRKFWNVIIHVATAWLSTKFLLSMAGILFPTIVNIFLIFFNIAICLAQDLKLGGIYSVLYLLVAYHGLNVETSFMQAFIMLVLVLGFQIAVGHFLIESEQPVILERQGDVVFIVCTIMNDLFLAPFHFAVLILMRSNLLPDLHWRSDIQLKKLMEELEGKKSP</sequence>
<gene>
    <name evidence="1" type="ORF">PACLA_8A019558</name>
</gene>
<reference evidence="1" key="1">
    <citation type="submission" date="2020-04" db="EMBL/GenBank/DDBJ databases">
        <authorList>
            <person name="Alioto T."/>
            <person name="Alioto T."/>
            <person name="Gomez Garrido J."/>
        </authorList>
    </citation>
    <scope>NUCLEOTIDE SEQUENCE</scope>
    <source>
        <strain evidence="1">A484AB</strain>
    </source>
</reference>
<accession>A0A6S7I540</accession>
<protein>
    <submittedName>
        <fullName evidence="1">Uncharacterized protein</fullName>
    </submittedName>
</protein>
<evidence type="ECO:0000313" key="2">
    <source>
        <dbReference type="Proteomes" id="UP001152795"/>
    </source>
</evidence>
<dbReference type="AlphaFoldDB" id="A0A6S7I540"/>
<dbReference type="OrthoDB" id="5976243at2759"/>
<evidence type="ECO:0000313" key="1">
    <source>
        <dbReference type="EMBL" id="CAB4001432.1"/>
    </source>
</evidence>
<name>A0A6S7I540_PARCT</name>
<keyword evidence="2" id="KW-1185">Reference proteome</keyword>
<organism evidence="1 2">
    <name type="scientific">Paramuricea clavata</name>
    <name type="common">Red gorgonian</name>
    <name type="synonym">Violescent sea-whip</name>
    <dbReference type="NCBI Taxonomy" id="317549"/>
    <lineage>
        <taxon>Eukaryota</taxon>
        <taxon>Metazoa</taxon>
        <taxon>Cnidaria</taxon>
        <taxon>Anthozoa</taxon>
        <taxon>Octocorallia</taxon>
        <taxon>Malacalcyonacea</taxon>
        <taxon>Plexauridae</taxon>
        <taxon>Paramuricea</taxon>
    </lineage>
</organism>
<dbReference type="EMBL" id="CACRXK020004084">
    <property type="protein sequence ID" value="CAB4001432.1"/>
    <property type="molecule type" value="Genomic_DNA"/>
</dbReference>
<feature type="non-terminal residue" evidence="1">
    <location>
        <position position="172"/>
    </location>
</feature>